<accession>A0A6J5T4G5</accession>
<proteinExistence type="predicted"/>
<dbReference type="InterPro" id="IPR027417">
    <property type="entry name" value="P-loop_NTPase"/>
</dbReference>
<name>A0A6J5T4G5_9CAUD</name>
<evidence type="ECO:0000313" key="2">
    <source>
        <dbReference type="EMBL" id="CAB4222685.1"/>
    </source>
</evidence>
<organism evidence="2">
    <name type="scientific">uncultured Caudovirales phage</name>
    <dbReference type="NCBI Taxonomy" id="2100421"/>
    <lineage>
        <taxon>Viruses</taxon>
        <taxon>Duplodnaviria</taxon>
        <taxon>Heunggongvirae</taxon>
        <taxon>Uroviricota</taxon>
        <taxon>Caudoviricetes</taxon>
        <taxon>Peduoviridae</taxon>
        <taxon>Maltschvirus</taxon>
        <taxon>Maltschvirus maltsch</taxon>
    </lineage>
</organism>
<evidence type="ECO:0000256" key="1">
    <source>
        <dbReference type="SAM" id="MobiDB-lite"/>
    </source>
</evidence>
<reference evidence="2" key="1">
    <citation type="submission" date="2020-05" db="EMBL/GenBank/DDBJ databases">
        <authorList>
            <person name="Chiriac C."/>
            <person name="Salcher M."/>
            <person name="Ghai R."/>
            <person name="Kavagutti S V."/>
        </authorList>
    </citation>
    <scope>NUCLEOTIDE SEQUENCE</scope>
</reference>
<gene>
    <name evidence="2" type="ORF">UFOVP1655_181</name>
</gene>
<evidence type="ECO:0008006" key="3">
    <source>
        <dbReference type="Google" id="ProtNLM"/>
    </source>
</evidence>
<dbReference type="EMBL" id="LR797523">
    <property type="protein sequence ID" value="CAB4222685.1"/>
    <property type="molecule type" value="Genomic_DNA"/>
</dbReference>
<feature type="compositionally biased region" description="Polar residues" evidence="1">
    <location>
        <begin position="246"/>
        <end position="256"/>
    </location>
</feature>
<sequence>MRTYKELVQVLENYNDNHIQTEMMSHKAIFVTGGPGSGKDIILREAFSNISLIEHNFTQILSILGDKQNISKKSNDLRKESIRNRQSIIINGSATDLTNISYIKEELEELGYDTMMVFVSTTNEFSIERNSSLVRMVSESIRCEKWLNSQKNLDVFYEMFDNFILFENTEEFKLVETGIFKVIQHTDKFLNEASVELNIPKSVSKFTKPNGKPNNLLFDNNIKPELKIFPVPKIKNFDKDKESSKKLSTTASTGTIKTPGVGPEYDTRGSGTVYPMSGLGNVSYSEQKNFKNFRNAFKEDIRDNDNEMGISGGCTGASNKEPLITPMDKFGTSGLSVKIKKKKV</sequence>
<dbReference type="SUPFAM" id="SSF52540">
    <property type="entry name" value="P-loop containing nucleoside triphosphate hydrolases"/>
    <property type="match status" value="1"/>
</dbReference>
<dbReference type="Gene3D" id="3.40.50.300">
    <property type="entry name" value="P-loop containing nucleotide triphosphate hydrolases"/>
    <property type="match status" value="1"/>
</dbReference>
<protein>
    <recommendedName>
        <fullName evidence="3">Zeta toxin domain containing protein</fullName>
    </recommendedName>
</protein>
<feature type="region of interest" description="Disordered" evidence="1">
    <location>
        <begin position="240"/>
        <end position="269"/>
    </location>
</feature>